<keyword evidence="3 6" id="KW-0812">Transmembrane</keyword>
<dbReference type="Proteomes" id="UP000187185">
    <property type="component" value="Chromosome"/>
</dbReference>
<evidence type="ECO:0000256" key="1">
    <source>
        <dbReference type="ARBA" id="ARBA00004651"/>
    </source>
</evidence>
<dbReference type="KEGG" id="maur:BOH66_02825"/>
<keyword evidence="4 6" id="KW-1133">Transmembrane helix</keyword>
<evidence type="ECO:0000313" key="7">
    <source>
        <dbReference type="EMBL" id="APZ33335.1"/>
    </source>
</evidence>
<evidence type="ECO:0000256" key="3">
    <source>
        <dbReference type="ARBA" id="ARBA00022692"/>
    </source>
</evidence>
<feature type="transmembrane region" description="Helical" evidence="6">
    <location>
        <begin position="253"/>
        <end position="273"/>
    </location>
</feature>
<comment type="subcellular location">
    <subcellularLocation>
        <location evidence="1">Cell membrane</location>
        <topology evidence="1">Multi-pass membrane protein</topology>
    </subcellularLocation>
</comment>
<dbReference type="Gene3D" id="1.20.1250.20">
    <property type="entry name" value="MFS general substrate transporter like domains"/>
    <property type="match status" value="1"/>
</dbReference>
<dbReference type="GO" id="GO:0005886">
    <property type="term" value="C:plasma membrane"/>
    <property type="evidence" value="ECO:0007669"/>
    <property type="project" value="UniProtKB-SubCell"/>
</dbReference>
<dbReference type="AlphaFoldDB" id="A0A1P8U5F1"/>
<dbReference type="GO" id="GO:0022857">
    <property type="term" value="F:transmembrane transporter activity"/>
    <property type="evidence" value="ECO:0007669"/>
    <property type="project" value="InterPro"/>
</dbReference>
<keyword evidence="8" id="KW-1185">Reference proteome</keyword>
<name>A0A1P8U5F1_9MICO</name>
<dbReference type="CDD" id="cd06173">
    <property type="entry name" value="MFS_MefA_like"/>
    <property type="match status" value="1"/>
</dbReference>
<feature type="transmembrane region" description="Helical" evidence="6">
    <location>
        <begin position="228"/>
        <end position="247"/>
    </location>
</feature>
<evidence type="ECO:0000256" key="6">
    <source>
        <dbReference type="SAM" id="Phobius"/>
    </source>
</evidence>
<reference evidence="7 8" key="1">
    <citation type="submission" date="2016-12" db="EMBL/GenBank/DDBJ databases">
        <title>Complete genome sequence of Microbacterium aurum KACC 15219.</title>
        <authorList>
            <person name="Jung Y."/>
            <person name="Shin J.-H."/>
            <person name="Lee Y.-J."/>
            <person name="Yi H."/>
            <person name="Bahn Y.-S."/>
            <person name="Kim J.F."/>
            <person name="Lee D.-W."/>
        </authorList>
    </citation>
    <scope>NUCLEOTIDE SEQUENCE [LARGE SCALE GENOMIC DNA]</scope>
    <source>
        <strain evidence="7 8">KACC 15219</strain>
    </source>
</reference>
<sequence>MPRLVPTATLTSANSQLYATSTMLNSFVGPPVAGLLIGISTVLTAVTGGALYALAALSCLFLLRSLDQPGHQRESHADDHGRVRDGLAFLWRHVLLRQLAILTAVMNLVWGAWTALFVIYAIAPGPLNLDPVAYGGLITAMSVGGIAASIAAPLLRRVFSVPTLLFADLVGTVLLVLPAAMGGPLWTVVAGIVAAGAGASLWSVLVAVLRQERTPPALLGRVYSASRVLSWGALPLGSALAAFLAHWLDVGQILGAAAVLAIMMAAWFPLLRITGTLQRRRLRFP</sequence>
<dbReference type="SUPFAM" id="SSF103473">
    <property type="entry name" value="MFS general substrate transporter"/>
    <property type="match status" value="1"/>
</dbReference>
<protein>
    <recommendedName>
        <fullName evidence="9">Major facilitator superfamily (MFS) profile domain-containing protein</fullName>
    </recommendedName>
</protein>
<keyword evidence="2" id="KW-1003">Cell membrane</keyword>
<evidence type="ECO:0000256" key="2">
    <source>
        <dbReference type="ARBA" id="ARBA00022475"/>
    </source>
</evidence>
<accession>A0A1P8U5F1</accession>
<feature type="transmembrane region" description="Helical" evidence="6">
    <location>
        <begin position="162"/>
        <end position="180"/>
    </location>
</feature>
<feature type="transmembrane region" description="Helical" evidence="6">
    <location>
        <begin position="134"/>
        <end position="155"/>
    </location>
</feature>
<evidence type="ECO:0000313" key="8">
    <source>
        <dbReference type="Proteomes" id="UP000187185"/>
    </source>
</evidence>
<proteinExistence type="predicted"/>
<evidence type="ECO:0000256" key="5">
    <source>
        <dbReference type="ARBA" id="ARBA00023136"/>
    </source>
</evidence>
<dbReference type="EMBL" id="CP018762">
    <property type="protein sequence ID" value="APZ33335.1"/>
    <property type="molecule type" value="Genomic_DNA"/>
</dbReference>
<organism evidence="7 8">
    <name type="scientific">Microbacterium aurum</name>
    <dbReference type="NCBI Taxonomy" id="36805"/>
    <lineage>
        <taxon>Bacteria</taxon>
        <taxon>Bacillati</taxon>
        <taxon>Actinomycetota</taxon>
        <taxon>Actinomycetes</taxon>
        <taxon>Micrococcales</taxon>
        <taxon>Microbacteriaceae</taxon>
        <taxon>Microbacterium</taxon>
    </lineage>
</organism>
<feature type="transmembrane region" description="Helical" evidence="6">
    <location>
        <begin position="99"/>
        <end position="122"/>
    </location>
</feature>
<dbReference type="STRING" id="36805.BOH66_02825"/>
<dbReference type="InterPro" id="IPR036259">
    <property type="entry name" value="MFS_trans_sf"/>
</dbReference>
<evidence type="ECO:0000256" key="4">
    <source>
        <dbReference type="ARBA" id="ARBA00022989"/>
    </source>
</evidence>
<dbReference type="PANTHER" id="PTHR23513:SF6">
    <property type="entry name" value="MAJOR FACILITATOR SUPERFAMILY ASSOCIATED DOMAIN-CONTAINING PROTEIN"/>
    <property type="match status" value="1"/>
</dbReference>
<dbReference type="PANTHER" id="PTHR23513">
    <property type="entry name" value="INTEGRAL MEMBRANE EFFLUX PROTEIN-RELATED"/>
    <property type="match status" value="1"/>
</dbReference>
<keyword evidence="5 6" id="KW-0472">Membrane</keyword>
<feature type="transmembrane region" description="Helical" evidence="6">
    <location>
        <begin position="35"/>
        <end position="63"/>
    </location>
</feature>
<evidence type="ECO:0008006" key="9">
    <source>
        <dbReference type="Google" id="ProtNLM"/>
    </source>
</evidence>
<gene>
    <name evidence="7" type="ORF">BOH66_02825</name>
</gene>
<dbReference type="Pfam" id="PF07690">
    <property type="entry name" value="MFS_1"/>
    <property type="match status" value="1"/>
</dbReference>
<feature type="transmembrane region" description="Helical" evidence="6">
    <location>
        <begin position="186"/>
        <end position="208"/>
    </location>
</feature>
<dbReference type="InterPro" id="IPR011701">
    <property type="entry name" value="MFS"/>
</dbReference>